<dbReference type="SUPFAM" id="SSF54427">
    <property type="entry name" value="NTF2-like"/>
    <property type="match status" value="1"/>
</dbReference>
<name>A0A852TGZ3_9BACI</name>
<dbReference type="InterPro" id="IPR000391">
    <property type="entry name" value="Rng_hydr_dOase-bsu"/>
</dbReference>
<dbReference type="EMBL" id="JACCBX010000009">
    <property type="protein sequence ID" value="NYE07439.1"/>
    <property type="molecule type" value="Genomic_DNA"/>
</dbReference>
<evidence type="ECO:0000256" key="1">
    <source>
        <dbReference type="ARBA" id="ARBA00009570"/>
    </source>
</evidence>
<evidence type="ECO:0000256" key="2">
    <source>
        <dbReference type="ARBA" id="ARBA00023002"/>
    </source>
</evidence>
<dbReference type="AlphaFoldDB" id="A0A852TGZ3"/>
<gene>
    <name evidence="3" type="ORF">F4694_004250</name>
</gene>
<dbReference type="NCBIfam" id="NF007479">
    <property type="entry name" value="PRK10069.1"/>
    <property type="match status" value="1"/>
</dbReference>
<comment type="similarity">
    <text evidence="1">Belongs to the bacterial ring-hydroxylating dioxygenase beta subunit family.</text>
</comment>
<reference evidence="4" key="1">
    <citation type="submission" date="2020-07" db="EMBL/GenBank/DDBJ databases">
        <authorList>
            <person name="Partida-Martinez L."/>
            <person name="Huntemann M."/>
            <person name="Clum A."/>
            <person name="Wang J."/>
            <person name="Palaniappan K."/>
            <person name="Ritter S."/>
            <person name="Chen I.-M."/>
            <person name="Stamatis D."/>
            <person name="Reddy T."/>
            <person name="O'Malley R."/>
            <person name="Daum C."/>
            <person name="Shapiro N."/>
            <person name="Ivanova N."/>
            <person name="Kyrpides N."/>
            <person name="Woyke T."/>
        </authorList>
    </citation>
    <scope>NUCLEOTIDE SEQUENCE [LARGE SCALE GENOMIC DNA]</scope>
    <source>
        <strain evidence="4">AT2.8</strain>
    </source>
</reference>
<organism evidence="3 4">
    <name type="scientific">Neobacillus niacini</name>
    <dbReference type="NCBI Taxonomy" id="86668"/>
    <lineage>
        <taxon>Bacteria</taxon>
        <taxon>Bacillati</taxon>
        <taxon>Bacillota</taxon>
        <taxon>Bacilli</taxon>
        <taxon>Bacillales</taxon>
        <taxon>Bacillaceae</taxon>
        <taxon>Neobacillus</taxon>
    </lineage>
</organism>
<dbReference type="GO" id="GO:0051213">
    <property type="term" value="F:dioxygenase activity"/>
    <property type="evidence" value="ECO:0007669"/>
    <property type="project" value="UniProtKB-KW"/>
</dbReference>
<sequence>MKQQEAVKALTISYEVQNEITQFLYREAHLLDSRNYRGWLDLLAEDIVYQMPARITTEGKHDTPNIDYKSRYFEETKQSLLTRVKRLDSTSSAWAEISGPRQRHFISNVFIEKGVMNEGGNEEYFVRSNFLFKRNRGSALTSEELFGAREDVIRKENGEWKLASRIIYPDQTVLGTINLSMFL</sequence>
<dbReference type="Gene3D" id="3.10.450.50">
    <property type="match status" value="1"/>
</dbReference>
<comment type="caution">
    <text evidence="3">The sequence shown here is derived from an EMBL/GenBank/DDBJ whole genome shotgun (WGS) entry which is preliminary data.</text>
</comment>
<dbReference type="PANTHER" id="PTHR41534">
    <property type="entry name" value="BLR3401 PROTEIN"/>
    <property type="match status" value="1"/>
</dbReference>
<accession>A0A852TGZ3</accession>
<keyword evidence="2" id="KW-0560">Oxidoreductase</keyword>
<dbReference type="GO" id="GO:0019380">
    <property type="term" value="P:3-phenylpropionate catabolic process"/>
    <property type="evidence" value="ECO:0007669"/>
    <property type="project" value="TreeGrafter"/>
</dbReference>
<evidence type="ECO:0000313" key="3">
    <source>
        <dbReference type="EMBL" id="NYE07439.1"/>
    </source>
</evidence>
<keyword evidence="3" id="KW-0223">Dioxygenase</keyword>
<dbReference type="CDD" id="cd00667">
    <property type="entry name" value="ring_hydroxylating_dioxygenases_beta"/>
    <property type="match status" value="1"/>
</dbReference>
<dbReference type="InterPro" id="IPR032710">
    <property type="entry name" value="NTF2-like_dom_sf"/>
</dbReference>
<dbReference type="Proteomes" id="UP000548423">
    <property type="component" value="Unassembled WGS sequence"/>
</dbReference>
<dbReference type="PANTHER" id="PTHR41534:SF2">
    <property type="entry name" value="3-PHENYLPROPIONATE_CINNAMIC ACID DIOXYGENASE SUBUNIT BETA"/>
    <property type="match status" value="1"/>
</dbReference>
<evidence type="ECO:0000313" key="4">
    <source>
        <dbReference type="Proteomes" id="UP000548423"/>
    </source>
</evidence>
<protein>
    <submittedName>
        <fullName evidence="3">3-phenylpropionate/cinnamic acid dioxygenase small subunit</fullName>
    </submittedName>
</protein>
<proteinExistence type="inferred from homology"/>
<dbReference type="Pfam" id="PF00866">
    <property type="entry name" value="Ring_hydroxyl_B"/>
    <property type="match status" value="1"/>
</dbReference>
<reference evidence="4" key="2">
    <citation type="submission" date="2020-08" db="EMBL/GenBank/DDBJ databases">
        <title>The Agave Microbiome: Exploring the role of microbial communities in plant adaptations to desert environments.</title>
        <authorList>
            <person name="Partida-Martinez L.P."/>
        </authorList>
    </citation>
    <scope>NUCLEOTIDE SEQUENCE [LARGE SCALE GENOMIC DNA]</scope>
    <source>
        <strain evidence="4">AT2.8</strain>
    </source>
</reference>